<proteinExistence type="inferred from homology"/>
<feature type="domain" description="Amidohydrolase-related" evidence="3">
    <location>
        <begin position="67"/>
        <end position="448"/>
    </location>
</feature>
<gene>
    <name evidence="4" type="ORF">GCM10023144_44030</name>
</gene>
<organism evidence="4 5">
    <name type="scientific">Pigmentiphaga soli</name>
    <dbReference type="NCBI Taxonomy" id="1007095"/>
    <lineage>
        <taxon>Bacteria</taxon>
        <taxon>Pseudomonadati</taxon>
        <taxon>Pseudomonadota</taxon>
        <taxon>Betaproteobacteria</taxon>
        <taxon>Burkholderiales</taxon>
        <taxon>Alcaligenaceae</taxon>
        <taxon>Pigmentiphaga</taxon>
    </lineage>
</organism>
<dbReference type="Gene3D" id="3.20.20.140">
    <property type="entry name" value="Metal-dependent hydrolases"/>
    <property type="match status" value="1"/>
</dbReference>
<evidence type="ECO:0000313" key="5">
    <source>
        <dbReference type="Proteomes" id="UP001501671"/>
    </source>
</evidence>
<dbReference type="InterPro" id="IPR050287">
    <property type="entry name" value="MTA/SAH_deaminase"/>
</dbReference>
<dbReference type="EMBL" id="BAABFO010000033">
    <property type="protein sequence ID" value="GAA4342242.1"/>
    <property type="molecule type" value="Genomic_DNA"/>
</dbReference>
<dbReference type="InterPro" id="IPR006680">
    <property type="entry name" value="Amidohydro-rel"/>
</dbReference>
<comment type="caution">
    <text evidence="4">The sequence shown here is derived from an EMBL/GenBank/DDBJ whole genome shotgun (WGS) entry which is preliminary data.</text>
</comment>
<reference evidence="5" key="1">
    <citation type="journal article" date="2019" name="Int. J. Syst. Evol. Microbiol.">
        <title>The Global Catalogue of Microorganisms (GCM) 10K type strain sequencing project: providing services to taxonomists for standard genome sequencing and annotation.</title>
        <authorList>
            <consortium name="The Broad Institute Genomics Platform"/>
            <consortium name="The Broad Institute Genome Sequencing Center for Infectious Disease"/>
            <person name="Wu L."/>
            <person name="Ma J."/>
        </authorList>
    </citation>
    <scope>NUCLEOTIDE SEQUENCE [LARGE SCALE GENOMIC DNA]</scope>
    <source>
        <strain evidence="5">JCM 17666</strain>
    </source>
</reference>
<dbReference type="InterPro" id="IPR011059">
    <property type="entry name" value="Metal-dep_hydrolase_composite"/>
</dbReference>
<name>A0ABP8HPH4_9BURK</name>
<dbReference type="Pfam" id="PF01979">
    <property type="entry name" value="Amidohydro_1"/>
    <property type="match status" value="1"/>
</dbReference>
<evidence type="ECO:0000313" key="4">
    <source>
        <dbReference type="EMBL" id="GAA4342242.1"/>
    </source>
</evidence>
<dbReference type="PANTHER" id="PTHR43794:SF11">
    <property type="entry name" value="AMIDOHYDROLASE-RELATED DOMAIN-CONTAINING PROTEIN"/>
    <property type="match status" value="1"/>
</dbReference>
<dbReference type="PANTHER" id="PTHR43794">
    <property type="entry name" value="AMINOHYDROLASE SSNA-RELATED"/>
    <property type="match status" value="1"/>
</dbReference>
<dbReference type="SUPFAM" id="SSF51556">
    <property type="entry name" value="Metallo-dependent hydrolases"/>
    <property type="match status" value="1"/>
</dbReference>
<accession>A0ABP8HPH4</accession>
<protein>
    <submittedName>
        <fullName evidence="4">Amidohydrolase</fullName>
    </submittedName>
</protein>
<keyword evidence="2" id="KW-0378">Hydrolase</keyword>
<evidence type="ECO:0000259" key="3">
    <source>
        <dbReference type="Pfam" id="PF01979"/>
    </source>
</evidence>
<dbReference type="RefSeq" id="WP_345252090.1">
    <property type="nucleotide sequence ID" value="NZ_BAABFO010000033.1"/>
</dbReference>
<dbReference type="InterPro" id="IPR032466">
    <property type="entry name" value="Metal_Hydrolase"/>
</dbReference>
<dbReference type="Proteomes" id="UP001501671">
    <property type="component" value="Unassembled WGS sequence"/>
</dbReference>
<evidence type="ECO:0000256" key="1">
    <source>
        <dbReference type="ARBA" id="ARBA00006745"/>
    </source>
</evidence>
<dbReference type="SUPFAM" id="SSF51338">
    <property type="entry name" value="Composite domain of metallo-dependent hydrolases"/>
    <property type="match status" value="1"/>
</dbReference>
<evidence type="ECO:0000256" key="2">
    <source>
        <dbReference type="ARBA" id="ARBA00022801"/>
    </source>
</evidence>
<dbReference type="Gene3D" id="2.30.40.10">
    <property type="entry name" value="Urease, subunit C, domain 1"/>
    <property type="match status" value="1"/>
</dbReference>
<sequence length="512" mass="56423">MTDSPLLPAGTTLWISGARVLLPDSDWHAPAMADIAIQDDRILAVAPRFEPRPGAPAPERLDARGHLVIPGFVNAHYHSHDVLAKGTLEQVPLEQWRLYALPAQYPPRSLEEVRARTLLGALECLRSGMTTVQDMLTLYPFDPAHLDTVLQAYEDVGIRVVFSLQYGDRKGLDTVPYWKDIFPAEYHHLLSSAAEPEKRFDLLGHFEETCLKAPAKARRHWALGPSAPERCTPELMARTVDLAKRYDIPVYSHIYESKGMALQARLELQQYGGSLIRRLHAEGCLGPHMNFAHSVWLAPDEIEILAETGAGTVLNPQGNLKMQCGLPPIKALMRAGVRIGLGCDNCSCSDAQNMYAAMKLFSLLATVSEFRKGPPPAMEAMKAATEGGAAGARLGHLIGKIAPGYKADLSIVDLADPSFVPLNSVVRQLVNIEGGRAVRHVMVDGEWVIRDRKFTTVDEAAIFDEVEAVMPTFRKDFADIGARVAMLQPWLDQAQEKMHASDVGIERLPRLS</sequence>
<keyword evidence="5" id="KW-1185">Reference proteome</keyword>
<comment type="similarity">
    <text evidence="1">Belongs to the metallo-dependent hydrolases superfamily. ATZ/TRZ family.</text>
</comment>